<keyword evidence="5 10" id="KW-0547">Nucleotide-binding</keyword>
<keyword evidence="7 10" id="KW-0067">ATP-binding</keyword>
<organism evidence="15 16">
    <name type="scientific">Linnemannia gamsii</name>
    <dbReference type="NCBI Taxonomy" id="64522"/>
    <lineage>
        <taxon>Eukaryota</taxon>
        <taxon>Fungi</taxon>
        <taxon>Fungi incertae sedis</taxon>
        <taxon>Mucoromycota</taxon>
        <taxon>Mortierellomycotina</taxon>
        <taxon>Mortierellomycetes</taxon>
        <taxon>Mortierellales</taxon>
        <taxon>Mortierellaceae</taxon>
        <taxon>Linnemannia</taxon>
    </lineage>
</organism>
<feature type="compositionally biased region" description="Polar residues" evidence="11">
    <location>
        <begin position="182"/>
        <end position="200"/>
    </location>
</feature>
<dbReference type="SMART" id="SM01304">
    <property type="entry name" value="Ras_bdg_2"/>
    <property type="match status" value="1"/>
</dbReference>
<feature type="domain" description="Protein kinase" evidence="12">
    <location>
        <begin position="640"/>
        <end position="888"/>
    </location>
</feature>
<feature type="compositionally biased region" description="Acidic residues" evidence="11">
    <location>
        <begin position="418"/>
        <end position="429"/>
    </location>
</feature>
<feature type="compositionally biased region" description="Polar residues" evidence="11">
    <location>
        <begin position="447"/>
        <end position="460"/>
    </location>
</feature>
<evidence type="ECO:0000256" key="1">
    <source>
        <dbReference type="ARBA" id="ARBA00006529"/>
    </source>
</evidence>
<gene>
    <name evidence="15" type="primary">STE11</name>
    <name evidence="15" type="ORF">BGZ97_006131</name>
</gene>
<comment type="similarity">
    <text evidence="1">Belongs to the protein kinase superfamily. STE Ser/Thr protein kinase family. MAP kinase kinase kinase subfamily.</text>
</comment>
<proteinExistence type="inferred from homology"/>
<comment type="catalytic activity">
    <reaction evidence="8">
        <text>L-threonyl-[protein] + ATP = O-phospho-L-threonyl-[protein] + ADP + H(+)</text>
        <dbReference type="Rhea" id="RHEA:46608"/>
        <dbReference type="Rhea" id="RHEA-COMP:11060"/>
        <dbReference type="Rhea" id="RHEA-COMP:11605"/>
        <dbReference type="ChEBI" id="CHEBI:15378"/>
        <dbReference type="ChEBI" id="CHEBI:30013"/>
        <dbReference type="ChEBI" id="CHEBI:30616"/>
        <dbReference type="ChEBI" id="CHEBI:61977"/>
        <dbReference type="ChEBI" id="CHEBI:456216"/>
        <dbReference type="EC" id="2.7.11.25"/>
    </reaction>
</comment>
<dbReference type="Proteomes" id="UP000823405">
    <property type="component" value="Unassembled WGS sequence"/>
</dbReference>
<feature type="domain" description="SAM" evidence="13">
    <location>
        <begin position="43"/>
        <end position="106"/>
    </location>
</feature>
<dbReference type="PANTHER" id="PTHR11584">
    <property type="entry name" value="SERINE/THREONINE PROTEIN KINASE"/>
    <property type="match status" value="1"/>
</dbReference>
<dbReference type="Pfam" id="PF00536">
    <property type="entry name" value="SAM_1"/>
    <property type="match status" value="1"/>
</dbReference>
<dbReference type="PROSITE" id="PS00107">
    <property type="entry name" value="PROTEIN_KINASE_ATP"/>
    <property type="match status" value="1"/>
</dbReference>
<feature type="compositionally biased region" description="Basic and acidic residues" evidence="11">
    <location>
        <begin position="482"/>
        <end position="492"/>
    </location>
</feature>
<dbReference type="PROSITE" id="PS00108">
    <property type="entry name" value="PROTEIN_KINASE_ST"/>
    <property type="match status" value="1"/>
</dbReference>
<dbReference type="GO" id="GO:0005524">
    <property type="term" value="F:ATP binding"/>
    <property type="evidence" value="ECO:0007669"/>
    <property type="project" value="UniProtKB-UniRule"/>
</dbReference>
<keyword evidence="6" id="KW-0418">Kinase</keyword>
<feature type="binding site" evidence="10">
    <location>
        <position position="669"/>
    </location>
    <ligand>
        <name>ATP</name>
        <dbReference type="ChEBI" id="CHEBI:30616"/>
    </ligand>
</feature>
<dbReference type="SMART" id="SM00220">
    <property type="entry name" value="S_TKc"/>
    <property type="match status" value="1"/>
</dbReference>
<feature type="region of interest" description="Disordered" evidence="11">
    <location>
        <begin position="416"/>
        <end position="560"/>
    </location>
</feature>
<keyword evidence="16" id="KW-1185">Reference proteome</keyword>
<evidence type="ECO:0000256" key="2">
    <source>
        <dbReference type="ARBA" id="ARBA00012406"/>
    </source>
</evidence>
<dbReference type="SMART" id="SM00454">
    <property type="entry name" value="SAM"/>
    <property type="match status" value="1"/>
</dbReference>
<evidence type="ECO:0000259" key="14">
    <source>
        <dbReference type="PROSITE" id="PS50200"/>
    </source>
</evidence>
<dbReference type="InterPro" id="IPR017441">
    <property type="entry name" value="Protein_kinase_ATP_BS"/>
</dbReference>
<dbReference type="FunFam" id="3.30.200.20:FF:000387">
    <property type="entry name" value="Serine/threonine-protein kinase STE11"/>
    <property type="match status" value="1"/>
</dbReference>
<dbReference type="InterPro" id="IPR029458">
    <property type="entry name" value="Ras-bd_By2"/>
</dbReference>
<dbReference type="AlphaFoldDB" id="A0A9P6UEU7"/>
<evidence type="ECO:0000256" key="9">
    <source>
        <dbReference type="ARBA" id="ARBA00048329"/>
    </source>
</evidence>
<dbReference type="SUPFAM" id="SSF47769">
    <property type="entry name" value="SAM/Pointed domain"/>
    <property type="match status" value="1"/>
</dbReference>
<feature type="compositionally biased region" description="Basic and acidic residues" evidence="11">
    <location>
        <begin position="132"/>
        <end position="147"/>
    </location>
</feature>
<dbReference type="GO" id="GO:0004709">
    <property type="term" value="F:MAP kinase kinase kinase activity"/>
    <property type="evidence" value="ECO:0007669"/>
    <property type="project" value="UniProtKB-EC"/>
</dbReference>
<dbReference type="EC" id="2.7.11.25" evidence="2"/>
<dbReference type="PROSITE" id="PS50105">
    <property type="entry name" value="SAM_DOMAIN"/>
    <property type="match status" value="1"/>
</dbReference>
<dbReference type="Gene3D" id="1.10.510.10">
    <property type="entry name" value="Transferase(Phosphotransferase) domain 1"/>
    <property type="match status" value="1"/>
</dbReference>
<evidence type="ECO:0000256" key="5">
    <source>
        <dbReference type="ARBA" id="ARBA00022741"/>
    </source>
</evidence>
<feature type="compositionally biased region" description="Low complexity" evidence="11">
    <location>
        <begin position="430"/>
        <end position="442"/>
    </location>
</feature>
<dbReference type="Gene3D" id="1.10.150.50">
    <property type="entry name" value="Transcription Factor, Ets-1"/>
    <property type="match status" value="1"/>
</dbReference>
<dbReference type="Pfam" id="PF14847">
    <property type="entry name" value="Ras_bdg_2"/>
    <property type="match status" value="1"/>
</dbReference>
<dbReference type="Gene3D" id="3.10.20.90">
    <property type="entry name" value="Phosphatidylinositol 3-kinase Catalytic Subunit, Chain A, domain 1"/>
    <property type="match status" value="1"/>
</dbReference>
<feature type="region of interest" description="Disordered" evidence="11">
    <location>
        <begin position="596"/>
        <end position="627"/>
    </location>
</feature>
<dbReference type="PROSITE" id="PS50200">
    <property type="entry name" value="RA"/>
    <property type="match status" value="1"/>
</dbReference>
<comment type="caution">
    <text evidence="15">The sequence shown here is derived from an EMBL/GenBank/DDBJ whole genome shotgun (WGS) entry which is preliminary data.</text>
</comment>
<protein>
    <recommendedName>
        <fullName evidence="2">mitogen-activated protein kinase kinase kinase</fullName>
        <ecNumber evidence="2">2.7.11.25</ecNumber>
    </recommendedName>
</protein>
<feature type="compositionally biased region" description="Polar residues" evidence="11">
    <location>
        <begin position="325"/>
        <end position="335"/>
    </location>
</feature>
<feature type="compositionally biased region" description="Basic and acidic residues" evidence="11">
    <location>
        <begin position="507"/>
        <end position="518"/>
    </location>
</feature>
<feature type="region of interest" description="Disordered" evidence="11">
    <location>
        <begin position="116"/>
        <end position="148"/>
    </location>
</feature>
<feature type="compositionally biased region" description="Acidic residues" evidence="11">
    <location>
        <begin position="467"/>
        <end position="481"/>
    </location>
</feature>
<feature type="compositionally biased region" description="Polar residues" evidence="11">
    <location>
        <begin position="611"/>
        <end position="625"/>
    </location>
</feature>
<dbReference type="PANTHER" id="PTHR11584:SF369">
    <property type="entry name" value="MITOGEN-ACTIVATED PROTEIN KINASE KINASE KINASE 19-RELATED"/>
    <property type="match status" value="1"/>
</dbReference>
<evidence type="ECO:0000256" key="4">
    <source>
        <dbReference type="ARBA" id="ARBA00022679"/>
    </source>
</evidence>
<evidence type="ECO:0000313" key="15">
    <source>
        <dbReference type="EMBL" id="KAG0290627.1"/>
    </source>
</evidence>
<feature type="compositionally biased region" description="Low complexity" evidence="11">
    <location>
        <begin position="530"/>
        <end position="552"/>
    </location>
</feature>
<dbReference type="InterPro" id="IPR000159">
    <property type="entry name" value="RA_dom"/>
</dbReference>
<name>A0A9P6UEU7_9FUNG</name>
<feature type="domain" description="Ras-associating" evidence="14">
    <location>
        <begin position="215"/>
        <end position="301"/>
    </location>
</feature>
<feature type="compositionally biased region" description="Low complexity" evidence="11">
    <location>
        <begin position="116"/>
        <end position="131"/>
    </location>
</feature>
<comment type="catalytic activity">
    <reaction evidence="9">
        <text>L-seryl-[protein] + ATP = O-phospho-L-seryl-[protein] + ADP + H(+)</text>
        <dbReference type="Rhea" id="RHEA:17989"/>
        <dbReference type="Rhea" id="RHEA-COMP:9863"/>
        <dbReference type="Rhea" id="RHEA-COMP:11604"/>
        <dbReference type="ChEBI" id="CHEBI:15378"/>
        <dbReference type="ChEBI" id="CHEBI:29999"/>
        <dbReference type="ChEBI" id="CHEBI:30616"/>
        <dbReference type="ChEBI" id="CHEBI:83421"/>
        <dbReference type="ChEBI" id="CHEBI:456216"/>
        <dbReference type="EC" id="2.7.11.25"/>
    </reaction>
</comment>
<dbReference type="Pfam" id="PF00069">
    <property type="entry name" value="Pkinase"/>
    <property type="match status" value="1"/>
</dbReference>
<evidence type="ECO:0000313" key="16">
    <source>
        <dbReference type="Proteomes" id="UP000823405"/>
    </source>
</evidence>
<feature type="region of interest" description="Disordered" evidence="11">
    <location>
        <begin position="168"/>
        <end position="208"/>
    </location>
</feature>
<dbReference type="SUPFAM" id="SSF56112">
    <property type="entry name" value="Protein kinase-like (PK-like)"/>
    <property type="match status" value="1"/>
</dbReference>
<evidence type="ECO:0000256" key="11">
    <source>
        <dbReference type="SAM" id="MobiDB-lite"/>
    </source>
</evidence>
<dbReference type="InterPro" id="IPR011009">
    <property type="entry name" value="Kinase-like_dom_sf"/>
</dbReference>
<dbReference type="PROSITE" id="PS50011">
    <property type="entry name" value="PROTEIN_KINASE_DOM"/>
    <property type="match status" value="1"/>
</dbReference>
<dbReference type="InterPro" id="IPR013761">
    <property type="entry name" value="SAM/pointed_sf"/>
</dbReference>
<evidence type="ECO:0000259" key="12">
    <source>
        <dbReference type="PROSITE" id="PS50011"/>
    </source>
</evidence>
<accession>A0A9P6UEU7</accession>
<dbReference type="InterPro" id="IPR008271">
    <property type="entry name" value="Ser/Thr_kinase_AS"/>
</dbReference>
<evidence type="ECO:0000256" key="8">
    <source>
        <dbReference type="ARBA" id="ARBA00047559"/>
    </source>
</evidence>
<dbReference type="InterPro" id="IPR000719">
    <property type="entry name" value="Prot_kinase_dom"/>
</dbReference>
<dbReference type="CDD" id="cd17043">
    <property type="entry name" value="RA"/>
    <property type="match status" value="1"/>
</dbReference>
<reference evidence="15" key="1">
    <citation type="journal article" date="2020" name="Fungal Divers.">
        <title>Resolving the Mortierellaceae phylogeny through synthesis of multi-gene phylogenetics and phylogenomics.</title>
        <authorList>
            <person name="Vandepol N."/>
            <person name="Liber J."/>
            <person name="Desiro A."/>
            <person name="Na H."/>
            <person name="Kennedy M."/>
            <person name="Barry K."/>
            <person name="Grigoriev I.V."/>
            <person name="Miller A.N."/>
            <person name="O'Donnell K."/>
            <person name="Stajich J.E."/>
            <person name="Bonito G."/>
        </authorList>
    </citation>
    <scope>NUCLEOTIDE SEQUENCE</scope>
    <source>
        <strain evidence="15">NVP60</strain>
    </source>
</reference>
<dbReference type="OrthoDB" id="266718at2759"/>
<evidence type="ECO:0000256" key="10">
    <source>
        <dbReference type="PROSITE-ProRule" id="PRU10141"/>
    </source>
</evidence>
<keyword evidence="4" id="KW-0808">Transferase</keyword>
<keyword evidence="3" id="KW-0723">Serine/threonine-protein kinase</keyword>
<evidence type="ECO:0000256" key="3">
    <source>
        <dbReference type="ARBA" id="ARBA00022527"/>
    </source>
</evidence>
<sequence>MTSSSPRSFTFSASSGTPTPTTPTFDIYSYSNASSYYEIMRQWDDDGTATWLHDNKMAHYDNLFVEHCVRGAALLELDHYALKEMGISSLADRIRILAAVKTLRIRCLVVHPLSNGGSSSSNGHSHYQSSSNKEKLEVPSITKKESHGLGLGGEGSLLKSLKRSGSSKALNLKRANSKALGRSNSKKQTNFEEPTSPRTPRSSHEGGIMSLESVKHRCIRVFDDGGQFRIVNVHDVMDAGAIYTRVLHKFNITDDMEKYSMFTLSGETGDARSLADDELLNICKSLDRPEKERLILRKKHLPVSHDVLKRRGTSKRSGRGGTDLASPTANSFKESSSRMQTFFGQRPPDEIIESNLPEYFPGHHKELLREVSNVRNSLFFRNSQYMSRSSYIPRHSYLIQPGQADVLSQSLAHLSLQEADETDDTEDVEATTPSVSHSSPVSRNHVYGQQSPGPSTPESSRPNDKQELDEEEEEEEEEKEEEETRHAEESSTKDGYGASIPGVVVSEHMDTTEVKGREPATIQRSASIKSQESAMSNASSGSTSEAGASTSSDFPSKRDTAARMSRISLASQKYHNSAWNRSSGSIASLASISPRVQSNPMVESVPRPRQPSGNKQRGVSENGGSRENGVIPLENDYSWWIRGKFIGAGSFARVSLGWHRQHGTFMAVKQVELAVNNTQKEDKQKFLVEALEREIDLLKQLHHERIVQYIGSDIEKGHINIFLEYVPGGSIATLLANYGPFSEVLVRSFVKQILEGLDYLHECDIIHRDIKGANILVDNKGCIKISDFGISKKVEEHLKSIQVKSSRPSLQGSTFWMAPEVVKQIETTYKADIWSLGCLVVEMFTGTHPFPQFSQMQALFQIGSNCTPDIPEDISDDAKDFLKMAFEV</sequence>
<evidence type="ECO:0000259" key="13">
    <source>
        <dbReference type="PROSITE" id="PS50105"/>
    </source>
</evidence>
<evidence type="ECO:0000256" key="6">
    <source>
        <dbReference type="ARBA" id="ARBA00022777"/>
    </source>
</evidence>
<dbReference type="EMBL" id="JAAAIN010002723">
    <property type="protein sequence ID" value="KAG0290627.1"/>
    <property type="molecule type" value="Genomic_DNA"/>
</dbReference>
<dbReference type="InterPro" id="IPR001660">
    <property type="entry name" value="SAM"/>
</dbReference>
<evidence type="ECO:0000256" key="7">
    <source>
        <dbReference type="ARBA" id="ARBA00022840"/>
    </source>
</evidence>
<feature type="region of interest" description="Disordered" evidence="11">
    <location>
        <begin position="310"/>
        <end position="335"/>
    </location>
</feature>